<name>A0AAE0BKT6_9CHLO</name>
<accession>A0AAE0BKT6</accession>
<reference evidence="1 2" key="1">
    <citation type="journal article" date="2015" name="Genome Biol. Evol.">
        <title>Comparative Genomics of a Bacterivorous Green Alga Reveals Evolutionary Causalities and Consequences of Phago-Mixotrophic Mode of Nutrition.</title>
        <authorList>
            <person name="Burns J.A."/>
            <person name="Paasch A."/>
            <person name="Narechania A."/>
            <person name="Kim E."/>
        </authorList>
    </citation>
    <scope>NUCLEOTIDE SEQUENCE [LARGE SCALE GENOMIC DNA]</scope>
    <source>
        <strain evidence="1 2">PLY_AMNH</strain>
    </source>
</reference>
<comment type="caution">
    <text evidence="1">The sequence shown here is derived from an EMBL/GenBank/DDBJ whole genome shotgun (WGS) entry which is preliminary data.</text>
</comment>
<dbReference type="EMBL" id="LGRX02034233">
    <property type="protein sequence ID" value="KAK3238381.1"/>
    <property type="molecule type" value="Genomic_DNA"/>
</dbReference>
<dbReference type="Proteomes" id="UP001190700">
    <property type="component" value="Unassembled WGS sequence"/>
</dbReference>
<dbReference type="AlphaFoldDB" id="A0AAE0BKT6"/>
<keyword evidence="2" id="KW-1185">Reference proteome</keyword>
<sequence>MAEMTMPVEKFSSLDVSYIVDEIIREIREKEAVALGERALKKNAKVEGYVDELASKWKTFAEKRQMQRRKEGGMARRLMKLTDFEFKELRSSVETKLEERSVHFDAGVLDNLLGSITLTQYAEQSAPVAATKSPWAAAKKIVPTSHFSQARSTVKNALTHECEPLDPVGEFPSVIAAVGEFPSGGSAVPCQLLEITSRSSFRTNPLDPHLPLRVYVALSCNAQHATRSCRLQCDPQVRRPNFLSVAR</sequence>
<evidence type="ECO:0000313" key="2">
    <source>
        <dbReference type="Proteomes" id="UP001190700"/>
    </source>
</evidence>
<protein>
    <submittedName>
        <fullName evidence="1">Uncharacterized protein</fullName>
    </submittedName>
</protein>
<organism evidence="1 2">
    <name type="scientific">Cymbomonas tetramitiformis</name>
    <dbReference type="NCBI Taxonomy" id="36881"/>
    <lineage>
        <taxon>Eukaryota</taxon>
        <taxon>Viridiplantae</taxon>
        <taxon>Chlorophyta</taxon>
        <taxon>Pyramimonadophyceae</taxon>
        <taxon>Pyramimonadales</taxon>
        <taxon>Pyramimonadaceae</taxon>
        <taxon>Cymbomonas</taxon>
    </lineage>
</organism>
<gene>
    <name evidence="1" type="ORF">CYMTET_51604</name>
</gene>
<evidence type="ECO:0000313" key="1">
    <source>
        <dbReference type="EMBL" id="KAK3238381.1"/>
    </source>
</evidence>
<proteinExistence type="predicted"/>